<accession>A0A382H5B3</accession>
<proteinExistence type="inferred from homology"/>
<evidence type="ECO:0000313" key="3">
    <source>
        <dbReference type="EMBL" id="SVB82486.1"/>
    </source>
</evidence>
<organism evidence="3">
    <name type="scientific">marine metagenome</name>
    <dbReference type="NCBI Taxonomy" id="408172"/>
    <lineage>
        <taxon>unclassified sequences</taxon>
        <taxon>metagenomes</taxon>
        <taxon>ecological metagenomes</taxon>
    </lineage>
</organism>
<dbReference type="SUPFAM" id="SSF53850">
    <property type="entry name" value="Periplasmic binding protein-like II"/>
    <property type="match status" value="1"/>
</dbReference>
<protein>
    <recommendedName>
        <fullName evidence="2">LysR substrate-binding domain-containing protein</fullName>
    </recommendedName>
</protein>
<dbReference type="Gene3D" id="3.40.190.10">
    <property type="entry name" value="Periplasmic binding protein-like II"/>
    <property type="match status" value="2"/>
</dbReference>
<dbReference type="AlphaFoldDB" id="A0A382H5B3"/>
<dbReference type="Pfam" id="PF03466">
    <property type="entry name" value="LysR_substrate"/>
    <property type="match status" value="1"/>
</dbReference>
<feature type="non-terminal residue" evidence="3">
    <location>
        <position position="1"/>
    </location>
</feature>
<reference evidence="3" key="1">
    <citation type="submission" date="2018-05" db="EMBL/GenBank/DDBJ databases">
        <authorList>
            <person name="Lanie J.A."/>
            <person name="Ng W.-L."/>
            <person name="Kazmierczak K.M."/>
            <person name="Andrzejewski T.M."/>
            <person name="Davidsen T.M."/>
            <person name="Wayne K.J."/>
            <person name="Tettelin H."/>
            <person name="Glass J.I."/>
            <person name="Rusch D."/>
            <person name="Podicherti R."/>
            <person name="Tsui H.-C.T."/>
            <person name="Winkler M.E."/>
        </authorList>
    </citation>
    <scope>NUCLEOTIDE SEQUENCE</scope>
</reference>
<dbReference type="InterPro" id="IPR005119">
    <property type="entry name" value="LysR_subst-bd"/>
</dbReference>
<dbReference type="EMBL" id="UINC01059262">
    <property type="protein sequence ID" value="SVB82486.1"/>
    <property type="molecule type" value="Genomic_DNA"/>
</dbReference>
<dbReference type="CDD" id="cd08422">
    <property type="entry name" value="PBP2_CrgA_like"/>
    <property type="match status" value="1"/>
</dbReference>
<gene>
    <name evidence="3" type="ORF">METZ01_LOCUS235340</name>
</gene>
<sequence>GELNDSMYVSRRIASARRVICASPEYLHENGTPKKPEDLLNHNCLMYMPRNDISKWEFAEKGRTKKIKISGDIQCNSGDALRIASIQGCGIAQLPTYMIGLDIQAGRLKALLEDYEPEKQPIYAIYNDRKYLSAKIKTFTDFIYDLYLPEPYWNKWT</sequence>
<dbReference type="PANTHER" id="PTHR30537:SF5">
    <property type="entry name" value="HTH-TYPE TRANSCRIPTIONAL ACTIVATOR TTDR-RELATED"/>
    <property type="match status" value="1"/>
</dbReference>
<dbReference type="PANTHER" id="PTHR30537">
    <property type="entry name" value="HTH-TYPE TRANSCRIPTIONAL REGULATOR"/>
    <property type="match status" value="1"/>
</dbReference>
<dbReference type="InterPro" id="IPR058163">
    <property type="entry name" value="LysR-type_TF_proteobact-type"/>
</dbReference>
<comment type="similarity">
    <text evidence="1">Belongs to the LysR transcriptional regulatory family.</text>
</comment>
<evidence type="ECO:0000259" key="2">
    <source>
        <dbReference type="Pfam" id="PF03466"/>
    </source>
</evidence>
<feature type="domain" description="LysR substrate-binding" evidence="2">
    <location>
        <begin position="3"/>
        <end position="143"/>
    </location>
</feature>
<name>A0A382H5B3_9ZZZZ</name>
<evidence type="ECO:0000256" key="1">
    <source>
        <dbReference type="ARBA" id="ARBA00009437"/>
    </source>
</evidence>